<feature type="compositionally biased region" description="Basic and acidic residues" evidence="11">
    <location>
        <begin position="130"/>
        <end position="147"/>
    </location>
</feature>
<feature type="compositionally biased region" description="Acidic residues" evidence="11">
    <location>
        <begin position="239"/>
        <end position="259"/>
    </location>
</feature>
<comment type="subcellular location">
    <subcellularLocation>
        <location evidence="1">Nucleus</location>
    </subcellularLocation>
</comment>
<dbReference type="Gene3D" id="1.10.1420.10">
    <property type="match status" value="2"/>
</dbReference>
<keyword evidence="8" id="KW-0539">Nucleus</keyword>
<protein>
    <recommendedName>
        <fullName evidence="9">DNA mismatch repair protein</fullName>
    </recommendedName>
</protein>
<accession>A0AAE9WJH1</accession>
<evidence type="ECO:0000256" key="10">
    <source>
        <dbReference type="RuleBase" id="RU003756"/>
    </source>
</evidence>
<evidence type="ECO:0000256" key="5">
    <source>
        <dbReference type="ARBA" id="ARBA00022840"/>
    </source>
</evidence>
<dbReference type="Proteomes" id="UP001212411">
    <property type="component" value="Chromosome 3"/>
</dbReference>
<name>A0AAE9WJH1_9SCHI</name>
<dbReference type="PROSITE" id="PS00486">
    <property type="entry name" value="DNA_MISMATCH_REPAIR_2"/>
    <property type="match status" value="1"/>
</dbReference>
<dbReference type="InterPro" id="IPR007696">
    <property type="entry name" value="DNA_mismatch_repair_MutS_core"/>
</dbReference>
<dbReference type="EMBL" id="CP115613">
    <property type="protein sequence ID" value="WBW75471.1"/>
    <property type="molecule type" value="Genomic_DNA"/>
</dbReference>
<dbReference type="InterPro" id="IPR036187">
    <property type="entry name" value="DNA_mismatch_repair_MutS_sf"/>
</dbReference>
<dbReference type="InterPro" id="IPR007860">
    <property type="entry name" value="DNA_mmatch_repair_MutS_con_dom"/>
</dbReference>
<dbReference type="PANTHER" id="PTHR11361:SF148">
    <property type="entry name" value="DNA MISMATCH REPAIR PROTEIN MSH6"/>
    <property type="match status" value="1"/>
</dbReference>
<evidence type="ECO:0000313" key="13">
    <source>
        <dbReference type="EMBL" id="WBW75471.1"/>
    </source>
</evidence>
<dbReference type="PIRSF" id="PIRSF037677">
    <property type="entry name" value="DNA_mis_repair_Msh6"/>
    <property type="match status" value="1"/>
</dbReference>
<dbReference type="GO" id="GO:0006298">
    <property type="term" value="P:mismatch repair"/>
    <property type="evidence" value="ECO:0007669"/>
    <property type="project" value="InterPro"/>
</dbReference>
<dbReference type="GO" id="GO:0030983">
    <property type="term" value="F:mismatched DNA binding"/>
    <property type="evidence" value="ECO:0007669"/>
    <property type="project" value="UniProtKB-UniRule"/>
</dbReference>
<sequence>MSKGRVEKVQGNEQIEPIKSKQRTLFGFFSKIPTPKKESPSSSIPLQKSSASPTAGGTGDAKRKPLQSQENELPVRIPEESLQNTFSSHPSSDPFSSPLSSNVQRSSPKRPLDSYEDGNTPKNVNGKLLRTSEHMDTAVHSPPRDNDSDVSLDSPTKNKSQNIELDSSLQSDPQFFPSSHLTLSSSSTTHEDPEKKSNPQSGGRRSRKPVSYQESDEEDAVLADVKGSRANRRRKIVLDDDDADFEEYVEPEQENEASSDESIPAKEEIPEDDLMDEENEEMDDDDHNPPLAAPKPVNRSKPSKSMYENYRLGSNLASADLPSPRSASPSKATASGVMNREEKRRLRMEAFKKDNLERYEWLLDVRDADKNRPGDPNFDPRTLYIPPSAWSSFKPFEKQFWEIKKNLMDTVVFFQKGKFYELYENDAAIGHQIFSLKLTDRVNMKMVGIPEASFDYWASQFVAKGYRIARVDQLETALGKEMKDRQRTQKEEKVVQRGLTQVLTSGTLVDEAMLTSDLSTYCMAIKELIRFDSDEPSFGICFIDTSTGGFQLCEFTDDIHRTKLDTLLTQTRPRELILEKSEVSQKSMKVMKYCVSSAAIWNFIKPYTEFWDKERVIREIISANYFENGLKEAPKVLSRVLETKELASSAFGALVWYLRQLKMDKDMCSMGNFMEYDTSQHSTSLLMNGQTLKNLEIFSNSFDGGDKGTLFSLLCRCVTPFGKRLFHTWLCHPLRSPVAINARLDVIELIADNPSIRDTIWGFMHKLPDLERLISRVHAGRSKASDFVRVLEGFQKISLAFQQLQSEFQDIAKGTLLAQLIENAPDMQEELQSWTRAFNWRKASEEGVFVPEPGFEAEYDQSQQYQTELKSELYELLEQYKKQLRCSSLNFKHVGKEVYQIEVPSDVKVPVNWCKMSGTKKANRYYNDDLRKKIRKLLEAEEVHLSIMSRMQDKFYTRFDGNYEKWLALIKCTASIDCFFSLSQAAAALGEPYCRPEIVEGDKGELVFDELRHPCINATAAATFVPNDVTLGGNSANMVVLTGPNMAGKSTLLRQVCVAVIMAQLGCWVPAKYARLTPMDSIHTRLGANDDIMSARSTFMVELSETKKIIEETGPKSLVILDELGRGTSTHDGHAIAYAVLHHLVSKLGCLGFFSTHYQSLCIDFIKYKQVRLMQMAAAVDEEHRRVTFLYKLEDGICPKSYGMNVANMAGLPEAVIDAAEQKAEDMEATTKSFHKATDDIALVSDFFQLMRINEGKEPSTMANLPLMLDCIAGDN</sequence>
<evidence type="ECO:0000256" key="9">
    <source>
        <dbReference type="PIRNR" id="PIRNR037677"/>
    </source>
</evidence>
<comment type="similarity">
    <text evidence="2 9 10">Belongs to the DNA mismatch repair MutS family.</text>
</comment>
<keyword evidence="6 9" id="KW-0238">DNA-binding</keyword>
<dbReference type="SUPFAM" id="SSF52540">
    <property type="entry name" value="P-loop containing nucleoside triphosphate hydrolases"/>
    <property type="match status" value="1"/>
</dbReference>
<feature type="compositionally biased region" description="Polar residues" evidence="11">
    <location>
        <begin position="149"/>
        <end position="177"/>
    </location>
</feature>
<evidence type="ECO:0000256" key="2">
    <source>
        <dbReference type="ARBA" id="ARBA00006271"/>
    </source>
</evidence>
<dbReference type="Gene3D" id="3.40.50.300">
    <property type="entry name" value="P-loop containing nucleotide triphosphate hydrolases"/>
    <property type="match status" value="1"/>
</dbReference>
<organism evidence="13 14">
    <name type="scientific">Schizosaccharomyces osmophilus</name>
    <dbReference type="NCBI Taxonomy" id="2545709"/>
    <lineage>
        <taxon>Eukaryota</taxon>
        <taxon>Fungi</taxon>
        <taxon>Dikarya</taxon>
        <taxon>Ascomycota</taxon>
        <taxon>Taphrinomycotina</taxon>
        <taxon>Schizosaccharomycetes</taxon>
        <taxon>Schizosaccharomycetales</taxon>
        <taxon>Schizosaccharomycetaceae</taxon>
        <taxon>Schizosaccharomyces</taxon>
    </lineage>
</organism>
<proteinExistence type="inferred from homology"/>
<feature type="region of interest" description="Disordered" evidence="11">
    <location>
        <begin position="1"/>
        <end position="341"/>
    </location>
</feature>
<dbReference type="SUPFAM" id="SSF48334">
    <property type="entry name" value="DNA repair protein MutS, domain III"/>
    <property type="match status" value="1"/>
</dbReference>
<evidence type="ECO:0000256" key="7">
    <source>
        <dbReference type="ARBA" id="ARBA00023204"/>
    </source>
</evidence>
<feature type="compositionally biased region" description="Low complexity" evidence="11">
    <location>
        <begin position="87"/>
        <end position="101"/>
    </location>
</feature>
<dbReference type="Gene3D" id="3.40.1170.10">
    <property type="entry name" value="DNA repair protein MutS, domain I"/>
    <property type="match status" value="1"/>
</dbReference>
<dbReference type="Gene3D" id="3.30.420.110">
    <property type="entry name" value="MutS, connector domain"/>
    <property type="match status" value="1"/>
</dbReference>
<dbReference type="InterPro" id="IPR000432">
    <property type="entry name" value="DNA_mismatch_repair_MutS_C"/>
</dbReference>
<evidence type="ECO:0000259" key="12">
    <source>
        <dbReference type="PROSITE" id="PS00486"/>
    </source>
</evidence>
<dbReference type="SMART" id="SM00534">
    <property type="entry name" value="MUTSac"/>
    <property type="match status" value="1"/>
</dbReference>
<evidence type="ECO:0000256" key="6">
    <source>
        <dbReference type="ARBA" id="ARBA00023125"/>
    </source>
</evidence>
<dbReference type="InterPro" id="IPR016151">
    <property type="entry name" value="DNA_mismatch_repair_MutS_N"/>
</dbReference>
<dbReference type="Pfam" id="PF01624">
    <property type="entry name" value="MutS_I"/>
    <property type="match status" value="1"/>
</dbReference>
<dbReference type="SUPFAM" id="SSF53150">
    <property type="entry name" value="DNA repair protein MutS, domain II"/>
    <property type="match status" value="1"/>
</dbReference>
<evidence type="ECO:0000313" key="14">
    <source>
        <dbReference type="Proteomes" id="UP001212411"/>
    </source>
</evidence>
<dbReference type="SUPFAM" id="SSF55271">
    <property type="entry name" value="DNA repair protein MutS, domain I"/>
    <property type="match status" value="1"/>
</dbReference>
<comment type="function">
    <text evidence="9 10">Component of the post-replicative DNA mismatch repair system (MMR).</text>
</comment>
<evidence type="ECO:0000256" key="11">
    <source>
        <dbReference type="SAM" id="MobiDB-lite"/>
    </source>
</evidence>
<feature type="compositionally biased region" description="Acidic residues" evidence="11">
    <location>
        <begin position="269"/>
        <end position="286"/>
    </location>
</feature>
<keyword evidence="7 9" id="KW-0234">DNA repair</keyword>
<dbReference type="SMART" id="SM00533">
    <property type="entry name" value="MUTSd"/>
    <property type="match status" value="1"/>
</dbReference>
<dbReference type="GO" id="GO:0005524">
    <property type="term" value="F:ATP binding"/>
    <property type="evidence" value="ECO:0007669"/>
    <property type="project" value="UniProtKB-UniRule"/>
</dbReference>
<dbReference type="CDD" id="cd03286">
    <property type="entry name" value="ABC_MSH6_euk"/>
    <property type="match status" value="1"/>
</dbReference>
<dbReference type="PANTHER" id="PTHR11361">
    <property type="entry name" value="DNA MISMATCH REPAIR PROTEIN MUTS FAMILY MEMBER"/>
    <property type="match status" value="1"/>
</dbReference>
<dbReference type="InterPro" id="IPR027417">
    <property type="entry name" value="P-loop_NTPase"/>
</dbReference>
<feature type="compositionally biased region" description="Basic and acidic residues" evidence="11">
    <location>
        <begin position="1"/>
        <end position="10"/>
    </location>
</feature>
<dbReference type="GO" id="GO:0016887">
    <property type="term" value="F:ATP hydrolysis activity"/>
    <property type="evidence" value="ECO:0007669"/>
    <property type="project" value="UniProtKB-ARBA"/>
</dbReference>
<dbReference type="AlphaFoldDB" id="A0AAE9WJH1"/>
<evidence type="ECO:0000256" key="8">
    <source>
        <dbReference type="ARBA" id="ARBA00023242"/>
    </source>
</evidence>
<evidence type="ECO:0000256" key="1">
    <source>
        <dbReference type="ARBA" id="ARBA00004123"/>
    </source>
</evidence>
<dbReference type="GeneID" id="80878227"/>
<dbReference type="Pfam" id="PF05192">
    <property type="entry name" value="MutS_III"/>
    <property type="match status" value="1"/>
</dbReference>
<dbReference type="InterPro" id="IPR007695">
    <property type="entry name" value="DNA_mismatch_repair_MutS-lik_N"/>
</dbReference>
<dbReference type="InterPro" id="IPR045076">
    <property type="entry name" value="MutS"/>
</dbReference>
<keyword evidence="5 9" id="KW-0067">ATP-binding</keyword>
<keyword evidence="4 9" id="KW-0227">DNA damage</keyword>
<evidence type="ECO:0000256" key="3">
    <source>
        <dbReference type="ARBA" id="ARBA00022741"/>
    </source>
</evidence>
<keyword evidence="3 9" id="KW-0547">Nucleotide-binding</keyword>
<dbReference type="InterPro" id="IPR036678">
    <property type="entry name" value="MutS_con_dom_sf"/>
</dbReference>
<dbReference type="Pfam" id="PF05190">
    <property type="entry name" value="MutS_IV"/>
    <property type="match status" value="1"/>
</dbReference>
<dbReference type="GO" id="GO:0140664">
    <property type="term" value="F:ATP-dependent DNA damage sensor activity"/>
    <property type="evidence" value="ECO:0007669"/>
    <property type="project" value="InterPro"/>
</dbReference>
<feature type="domain" description="DNA mismatch repair proteins mutS family" evidence="12">
    <location>
        <begin position="1117"/>
        <end position="1133"/>
    </location>
</feature>
<dbReference type="RefSeq" id="XP_056039714.1">
    <property type="nucleotide sequence ID" value="XM_056183538.1"/>
</dbReference>
<dbReference type="FunFam" id="1.10.1420.10:FF:000019">
    <property type="entry name" value="DNA mismatch repair protein"/>
    <property type="match status" value="1"/>
</dbReference>
<dbReference type="InterPro" id="IPR017261">
    <property type="entry name" value="DNA_mismatch_repair_MutS/MSH"/>
</dbReference>
<keyword evidence="14" id="KW-1185">Reference proteome</keyword>
<reference evidence="13 14" key="1">
    <citation type="journal article" date="2023" name="G3 (Bethesda)">
        <title>A high-quality reference genome for the fission yeast Schizosaccharomyces osmophilus.</title>
        <authorList>
            <person name="Jia G.S."/>
            <person name="Zhang W.C."/>
            <person name="Liang Y."/>
            <person name="Liu X.H."/>
            <person name="Rhind N."/>
            <person name="Pidoux A."/>
            <person name="Brysch-Herzberg M."/>
            <person name="Du L.L."/>
        </authorList>
    </citation>
    <scope>NUCLEOTIDE SEQUENCE [LARGE SCALE GENOMIC DNA]</scope>
    <source>
        <strain evidence="13 14">CBS 15793</strain>
    </source>
</reference>
<dbReference type="InterPro" id="IPR007861">
    <property type="entry name" value="DNA_mismatch_repair_MutS_clamp"/>
</dbReference>
<feature type="compositionally biased region" description="Low complexity" evidence="11">
    <location>
        <begin position="40"/>
        <end position="53"/>
    </location>
</feature>
<dbReference type="Pfam" id="PF00488">
    <property type="entry name" value="MutS_V"/>
    <property type="match status" value="1"/>
</dbReference>
<dbReference type="FunFam" id="3.40.1170.10:FF:000002">
    <property type="entry name" value="DNA mismatch repair protein"/>
    <property type="match status" value="1"/>
</dbReference>
<dbReference type="KEGG" id="som:SOMG_04760"/>
<dbReference type="NCBIfam" id="NF003810">
    <property type="entry name" value="PRK05399.1"/>
    <property type="match status" value="1"/>
</dbReference>
<dbReference type="Pfam" id="PF05188">
    <property type="entry name" value="MutS_II"/>
    <property type="match status" value="1"/>
</dbReference>
<dbReference type="GO" id="GO:0032301">
    <property type="term" value="C:MutSalpha complex"/>
    <property type="evidence" value="ECO:0007669"/>
    <property type="project" value="TreeGrafter"/>
</dbReference>
<evidence type="ECO:0000256" key="4">
    <source>
        <dbReference type="ARBA" id="ARBA00022763"/>
    </source>
</evidence>
<gene>
    <name evidence="13" type="primary">msh6</name>
    <name evidence="13" type="ORF">SOMG_04760</name>
</gene>
<feature type="compositionally biased region" description="Low complexity" evidence="11">
    <location>
        <begin position="178"/>
        <end position="188"/>
    </location>
</feature>